<keyword evidence="1" id="KW-1133">Transmembrane helix</keyword>
<accession>A0A5N6T8B8</accession>
<dbReference type="Proteomes" id="UP000325672">
    <property type="component" value="Unassembled WGS sequence"/>
</dbReference>
<reference evidence="2 3" key="1">
    <citation type="submission" date="2019-04" db="EMBL/GenBank/DDBJ databases">
        <title>Friends and foes A comparative genomics study of 23 Aspergillus species from section Flavi.</title>
        <authorList>
            <consortium name="DOE Joint Genome Institute"/>
            <person name="Kjaerbolling I."/>
            <person name="Vesth T."/>
            <person name="Frisvad J.C."/>
            <person name="Nybo J.L."/>
            <person name="Theobald S."/>
            <person name="Kildgaard S."/>
            <person name="Isbrandt T."/>
            <person name="Kuo A."/>
            <person name="Sato A."/>
            <person name="Lyhne E.K."/>
            <person name="Kogle M.E."/>
            <person name="Wiebenga A."/>
            <person name="Kun R.S."/>
            <person name="Lubbers R.J."/>
            <person name="Makela M.R."/>
            <person name="Barry K."/>
            <person name="Chovatia M."/>
            <person name="Clum A."/>
            <person name="Daum C."/>
            <person name="Haridas S."/>
            <person name="He G."/>
            <person name="LaButti K."/>
            <person name="Lipzen A."/>
            <person name="Mondo S."/>
            <person name="Riley R."/>
            <person name="Salamov A."/>
            <person name="Simmons B.A."/>
            <person name="Magnuson J.K."/>
            <person name="Henrissat B."/>
            <person name="Mortensen U.H."/>
            <person name="Larsen T.O."/>
            <person name="Devries R.P."/>
            <person name="Grigoriev I.V."/>
            <person name="Machida M."/>
            <person name="Baker S.E."/>
            <person name="Andersen M.R."/>
        </authorList>
    </citation>
    <scope>NUCLEOTIDE SEQUENCE [LARGE SCALE GENOMIC DNA]</scope>
    <source>
        <strain evidence="2 3">CBS 117625</strain>
    </source>
</reference>
<keyword evidence="1" id="KW-0812">Transmembrane</keyword>
<dbReference type="AlphaFoldDB" id="A0A5N6T8B8"/>
<gene>
    <name evidence="2" type="ORF">BDV38DRAFT_234942</name>
</gene>
<organism evidence="2 3">
    <name type="scientific">Aspergillus pseudotamarii</name>
    <dbReference type="NCBI Taxonomy" id="132259"/>
    <lineage>
        <taxon>Eukaryota</taxon>
        <taxon>Fungi</taxon>
        <taxon>Dikarya</taxon>
        <taxon>Ascomycota</taxon>
        <taxon>Pezizomycotina</taxon>
        <taxon>Eurotiomycetes</taxon>
        <taxon>Eurotiomycetidae</taxon>
        <taxon>Eurotiales</taxon>
        <taxon>Aspergillaceae</taxon>
        <taxon>Aspergillus</taxon>
        <taxon>Aspergillus subgen. Circumdati</taxon>
    </lineage>
</organism>
<keyword evidence="3" id="KW-1185">Reference proteome</keyword>
<dbReference type="EMBL" id="ML743554">
    <property type="protein sequence ID" value="KAE8142507.1"/>
    <property type="molecule type" value="Genomic_DNA"/>
</dbReference>
<evidence type="ECO:0000313" key="2">
    <source>
        <dbReference type="EMBL" id="KAE8142507.1"/>
    </source>
</evidence>
<feature type="transmembrane region" description="Helical" evidence="1">
    <location>
        <begin position="37"/>
        <end position="58"/>
    </location>
</feature>
<name>A0A5N6T8B8_ASPPS</name>
<keyword evidence="1" id="KW-0472">Membrane</keyword>
<dbReference type="RefSeq" id="XP_031918570.1">
    <property type="nucleotide sequence ID" value="XM_032053293.1"/>
</dbReference>
<protein>
    <submittedName>
        <fullName evidence="2">Uncharacterized protein</fullName>
    </submittedName>
</protein>
<evidence type="ECO:0000256" key="1">
    <source>
        <dbReference type="SAM" id="Phobius"/>
    </source>
</evidence>
<sequence length="67" mass="7692">MGCKLSLHCLDCQYNSRTVIWLRWGSSFWSALVGRSMLYILSCVWIGTTVLGTSRAAFALEKRRVYE</sequence>
<evidence type="ECO:0000313" key="3">
    <source>
        <dbReference type="Proteomes" id="UP000325672"/>
    </source>
</evidence>
<dbReference type="GeneID" id="43637503"/>
<proteinExistence type="predicted"/>